<dbReference type="OrthoDB" id="4760524at2759"/>
<sequence>MRLPSSGMGSGPQIYPDAQIVQVDRQSFTFYAADNPDVRSFLDPISSAMHTRDRKTFGPNSNCLAGTRQGVLQSVRSWVDGEALPTFPVYWLCGPVGCGKSAVAQSICEEFHGKNRLAASFFFYRGTERENMSRFAATLAKQMEEAIPPTAPLVQTARSSPYFLERASPQVLLEQLVYQPFGATFSLSEPLQFLDNYDSLSKPFVRGMRKLSRRLLRMPRIPKRPYLIVIDGLDECSQTAEVQEFIDQLLDFFKKYPFTPLRFLITSRIEEHIRSHITKDPDLVHVVDLTDICPDDDITTLVLHEFGEAAKHNPVIRNYPGTWPPQEGLAKLMEHAGRSFIFIKTLLDYILKPNEDGSTPMVRLQRALGMHPGLDVLYTQTLNRSKNSPHFYNVISTIALSRQPMSISDLADLLDVPPFEIFNILLPLQAIIRVPGDDQHPVTFFHTSLRDFLTQEARSGPEALFASPTHHEYLARRCLHSRHKRPSVQRYADDHWLDHYGACLEAPTRDPRQRTEYHLETFLLPMLPKPTSPTWSGFQALISLFNALVFEPNPGSLLGASLRADSCSRATPVPKELIKRAAGDISSSSKHFLPCFIKLAERSPFDLQLVLQRRLLTTHPPLFEAHSIHTDLVLSGLHFFLQEGQSTPTHSYMLLHWCHHLAKAVEGEPSVSLEFLRANRATTYSLSVLESPDQYLNHALWVQSDSTFRSGVEAAINSIRDKFSDVVPSSWDTSFPRPDELNGITILSLLEVRHPDRGGHEER</sequence>
<proteinExistence type="predicted"/>
<keyword evidence="4" id="KW-1185">Reference proteome</keyword>
<evidence type="ECO:0000256" key="1">
    <source>
        <dbReference type="ARBA" id="ARBA00022737"/>
    </source>
</evidence>
<organism evidence="3 4">
    <name type="scientific">Coprinellus micaceus</name>
    <name type="common">Glistening ink-cap mushroom</name>
    <name type="synonym">Coprinus micaceus</name>
    <dbReference type="NCBI Taxonomy" id="71717"/>
    <lineage>
        <taxon>Eukaryota</taxon>
        <taxon>Fungi</taxon>
        <taxon>Dikarya</taxon>
        <taxon>Basidiomycota</taxon>
        <taxon>Agaricomycotina</taxon>
        <taxon>Agaricomycetes</taxon>
        <taxon>Agaricomycetidae</taxon>
        <taxon>Agaricales</taxon>
        <taxon>Agaricineae</taxon>
        <taxon>Psathyrellaceae</taxon>
        <taxon>Coprinellus</taxon>
    </lineage>
</organism>
<dbReference type="SUPFAM" id="SSF52540">
    <property type="entry name" value="P-loop containing nucleoside triphosphate hydrolases"/>
    <property type="match status" value="1"/>
</dbReference>
<evidence type="ECO:0000313" key="4">
    <source>
        <dbReference type="Proteomes" id="UP000298030"/>
    </source>
</evidence>
<evidence type="ECO:0000313" key="3">
    <source>
        <dbReference type="EMBL" id="TEB27915.1"/>
    </source>
</evidence>
<dbReference type="InterPro" id="IPR027417">
    <property type="entry name" value="P-loop_NTPase"/>
</dbReference>
<dbReference type="Proteomes" id="UP000298030">
    <property type="component" value="Unassembled WGS sequence"/>
</dbReference>
<dbReference type="EMBL" id="QPFP01000036">
    <property type="protein sequence ID" value="TEB27915.1"/>
    <property type="molecule type" value="Genomic_DNA"/>
</dbReference>
<gene>
    <name evidence="3" type="ORF">FA13DRAFT_841946</name>
</gene>
<protein>
    <recommendedName>
        <fullName evidence="2">Nephrocystin 3-like N-terminal domain-containing protein</fullName>
    </recommendedName>
</protein>
<comment type="caution">
    <text evidence="3">The sequence shown here is derived from an EMBL/GenBank/DDBJ whole genome shotgun (WGS) entry which is preliminary data.</text>
</comment>
<reference evidence="3 4" key="1">
    <citation type="journal article" date="2019" name="Nat. Ecol. Evol.">
        <title>Megaphylogeny resolves global patterns of mushroom evolution.</title>
        <authorList>
            <person name="Varga T."/>
            <person name="Krizsan K."/>
            <person name="Foldi C."/>
            <person name="Dima B."/>
            <person name="Sanchez-Garcia M."/>
            <person name="Sanchez-Ramirez S."/>
            <person name="Szollosi G.J."/>
            <person name="Szarkandi J.G."/>
            <person name="Papp V."/>
            <person name="Albert L."/>
            <person name="Andreopoulos W."/>
            <person name="Angelini C."/>
            <person name="Antonin V."/>
            <person name="Barry K.W."/>
            <person name="Bougher N.L."/>
            <person name="Buchanan P."/>
            <person name="Buyck B."/>
            <person name="Bense V."/>
            <person name="Catcheside P."/>
            <person name="Chovatia M."/>
            <person name="Cooper J."/>
            <person name="Damon W."/>
            <person name="Desjardin D."/>
            <person name="Finy P."/>
            <person name="Geml J."/>
            <person name="Haridas S."/>
            <person name="Hughes K."/>
            <person name="Justo A."/>
            <person name="Karasinski D."/>
            <person name="Kautmanova I."/>
            <person name="Kiss B."/>
            <person name="Kocsube S."/>
            <person name="Kotiranta H."/>
            <person name="LaButti K.M."/>
            <person name="Lechner B.E."/>
            <person name="Liimatainen K."/>
            <person name="Lipzen A."/>
            <person name="Lukacs Z."/>
            <person name="Mihaltcheva S."/>
            <person name="Morgado L.N."/>
            <person name="Niskanen T."/>
            <person name="Noordeloos M.E."/>
            <person name="Ohm R.A."/>
            <person name="Ortiz-Santana B."/>
            <person name="Ovrebo C."/>
            <person name="Racz N."/>
            <person name="Riley R."/>
            <person name="Savchenko A."/>
            <person name="Shiryaev A."/>
            <person name="Soop K."/>
            <person name="Spirin V."/>
            <person name="Szebenyi C."/>
            <person name="Tomsovsky M."/>
            <person name="Tulloss R.E."/>
            <person name="Uehling J."/>
            <person name="Grigoriev I.V."/>
            <person name="Vagvolgyi C."/>
            <person name="Papp T."/>
            <person name="Martin F.M."/>
            <person name="Miettinen O."/>
            <person name="Hibbett D.S."/>
            <person name="Nagy L.G."/>
        </authorList>
    </citation>
    <scope>NUCLEOTIDE SEQUENCE [LARGE SCALE GENOMIC DNA]</scope>
    <source>
        <strain evidence="3 4">FP101781</strain>
    </source>
</reference>
<feature type="domain" description="Nephrocystin 3-like N-terminal" evidence="2">
    <location>
        <begin position="72"/>
        <end position="176"/>
    </location>
</feature>
<dbReference type="Pfam" id="PF24883">
    <property type="entry name" value="NPHP3_N"/>
    <property type="match status" value="1"/>
</dbReference>
<dbReference type="InterPro" id="IPR056884">
    <property type="entry name" value="NPHP3-like_N"/>
</dbReference>
<dbReference type="PANTHER" id="PTHR10039:SF14">
    <property type="entry name" value="NACHT DOMAIN-CONTAINING PROTEIN"/>
    <property type="match status" value="1"/>
</dbReference>
<dbReference type="AlphaFoldDB" id="A0A4Y7T191"/>
<keyword evidence="1" id="KW-0677">Repeat</keyword>
<accession>A0A4Y7T191</accession>
<dbReference type="PANTHER" id="PTHR10039">
    <property type="entry name" value="AMELOGENIN"/>
    <property type="match status" value="1"/>
</dbReference>
<name>A0A4Y7T191_COPMI</name>
<evidence type="ECO:0000259" key="2">
    <source>
        <dbReference type="Pfam" id="PF24883"/>
    </source>
</evidence>
<dbReference type="Gene3D" id="3.40.50.300">
    <property type="entry name" value="P-loop containing nucleotide triphosphate hydrolases"/>
    <property type="match status" value="1"/>
</dbReference>